<dbReference type="PANTHER" id="PTHR31414:SF31">
    <property type="entry name" value="PROTEIN TWEETY HOMOLOG"/>
    <property type="match status" value="1"/>
</dbReference>
<name>A0AAV3NH41_LITER</name>
<keyword evidence="3" id="KW-1185">Reference proteome</keyword>
<feature type="transmembrane region" description="Helical" evidence="1">
    <location>
        <begin position="126"/>
        <end position="150"/>
    </location>
</feature>
<dbReference type="GO" id="GO:0005886">
    <property type="term" value="C:plasma membrane"/>
    <property type="evidence" value="ECO:0007669"/>
    <property type="project" value="TreeGrafter"/>
</dbReference>
<feature type="transmembrane region" description="Helical" evidence="1">
    <location>
        <begin position="21"/>
        <end position="39"/>
    </location>
</feature>
<feature type="transmembrane region" description="Helical" evidence="1">
    <location>
        <begin position="278"/>
        <end position="295"/>
    </location>
</feature>
<feature type="transmembrane region" description="Helical" evidence="1">
    <location>
        <begin position="513"/>
        <end position="535"/>
    </location>
</feature>
<protein>
    <recommendedName>
        <fullName evidence="4">Transmembrane protein</fullName>
    </recommendedName>
</protein>
<keyword evidence="1" id="KW-0812">Transmembrane</keyword>
<evidence type="ECO:0000313" key="3">
    <source>
        <dbReference type="Proteomes" id="UP001454036"/>
    </source>
</evidence>
<dbReference type="PANTHER" id="PTHR31414">
    <property type="entry name" value="TRANSMEMBRANE PROTEIN DDB_G0292058"/>
    <property type="match status" value="1"/>
</dbReference>
<dbReference type="Proteomes" id="UP001454036">
    <property type="component" value="Unassembled WGS sequence"/>
</dbReference>
<accession>A0AAV3NH41</accession>
<feature type="transmembrane region" description="Helical" evidence="1">
    <location>
        <begin position="162"/>
        <end position="186"/>
    </location>
</feature>
<keyword evidence="1" id="KW-0472">Membrane</keyword>
<gene>
    <name evidence="2" type="ORF">LIER_00133</name>
</gene>
<evidence type="ECO:0000313" key="2">
    <source>
        <dbReference type="EMBL" id="GAA0138376.1"/>
    </source>
</evidence>
<dbReference type="AlphaFoldDB" id="A0AAV3NH41"/>
<reference evidence="2 3" key="1">
    <citation type="submission" date="2024-01" db="EMBL/GenBank/DDBJ databases">
        <title>The complete chloroplast genome sequence of Lithospermum erythrorhizon: insights into the phylogenetic relationship among Boraginaceae species and the maternal lineages of purple gromwells.</title>
        <authorList>
            <person name="Okada T."/>
            <person name="Watanabe K."/>
        </authorList>
    </citation>
    <scope>NUCLEOTIDE SEQUENCE [LARGE SCALE GENOMIC DNA]</scope>
</reference>
<dbReference type="EMBL" id="BAABME010000008">
    <property type="protein sequence ID" value="GAA0138376.1"/>
    <property type="molecule type" value="Genomic_DNA"/>
</dbReference>
<comment type="caution">
    <text evidence="2">The sequence shown here is derived from an EMBL/GenBank/DDBJ whole genome shotgun (WGS) entry which is preliminary data.</text>
</comment>
<feature type="transmembrane region" description="Helical" evidence="1">
    <location>
        <begin position="302"/>
        <end position="328"/>
    </location>
</feature>
<keyword evidence="1" id="KW-1133">Transmembrane helix</keyword>
<dbReference type="InterPro" id="IPR040283">
    <property type="entry name" value="DDB_G0292058-like"/>
</dbReference>
<dbReference type="GO" id="GO:0009506">
    <property type="term" value="C:plasmodesma"/>
    <property type="evidence" value="ECO:0007669"/>
    <property type="project" value="TreeGrafter"/>
</dbReference>
<evidence type="ECO:0008006" key="4">
    <source>
        <dbReference type="Google" id="ProtNLM"/>
    </source>
</evidence>
<sequence length="556" mass="62797">MQESEFQKREMTNIFNHLLPYSLFLLLLLLPILFFGNLIHSESMLNHLEFSHRVSAAEVRVSLVSQGHGNKRFLLEGNNGNNSSLALAADRTYRMDPLDHFRYYNGGWNISNKHYFSSVAYTSAPLIITAAVWFVVIGLGLLLSCLYFCCCRHQRYGYSKPAYTCSLIFLILFTIVAVVGCILLYIGQGKLHDSTTDTLDYVVHQSDYTVSNLRNVTPYLNAAKQAEVEQIFLPQETQDKIDQLIRLIDSSAYKLETETKKNKDFIQSVIDSAVRHELTTVSVVMLILALLGFLLSIFGLRVLVYILTVIAWILVAGTFAVSGLFFILHNAAGDACLAMNQWVENPTSHTSLDDLLPCVDQTTAQQSLNQSKDVVFILVQSVNMIITSVANIDPPSFVPILYYNQSGPQVPILCNPFNQDKTDRNCESGEQDFSNAPQVWKNYVCQVSLENCITVGRLKPKLYDEMASIVNITYGLYHYSPFLTDLVGCHFVRDTCNEIHDNYCPEVLKYSEWVFICLVVVSAAVAISLICWGVYARERRHRKYTESVDAARNQNP</sequence>
<proteinExistence type="predicted"/>
<organism evidence="2 3">
    <name type="scientific">Lithospermum erythrorhizon</name>
    <name type="common">Purple gromwell</name>
    <name type="synonym">Lithospermum officinale var. erythrorhizon</name>
    <dbReference type="NCBI Taxonomy" id="34254"/>
    <lineage>
        <taxon>Eukaryota</taxon>
        <taxon>Viridiplantae</taxon>
        <taxon>Streptophyta</taxon>
        <taxon>Embryophyta</taxon>
        <taxon>Tracheophyta</taxon>
        <taxon>Spermatophyta</taxon>
        <taxon>Magnoliopsida</taxon>
        <taxon>eudicotyledons</taxon>
        <taxon>Gunneridae</taxon>
        <taxon>Pentapetalae</taxon>
        <taxon>asterids</taxon>
        <taxon>lamiids</taxon>
        <taxon>Boraginales</taxon>
        <taxon>Boraginaceae</taxon>
        <taxon>Boraginoideae</taxon>
        <taxon>Lithospermeae</taxon>
        <taxon>Lithospermum</taxon>
    </lineage>
</organism>
<evidence type="ECO:0000256" key="1">
    <source>
        <dbReference type="SAM" id="Phobius"/>
    </source>
</evidence>